<dbReference type="UniPathway" id="UPA00115">
    <property type="reaction ID" value="UER00412"/>
</dbReference>
<evidence type="ECO:0000256" key="1">
    <source>
        <dbReference type="ARBA" id="ARBA00001713"/>
    </source>
</evidence>
<evidence type="ECO:0000313" key="8">
    <source>
        <dbReference type="Proteomes" id="UP000694701"/>
    </source>
</evidence>
<dbReference type="PANTHER" id="PTHR11934:SF0">
    <property type="entry name" value="RIBOSE-5-PHOSPHATE ISOMERASE"/>
    <property type="match status" value="1"/>
</dbReference>
<reference evidence="7" key="1">
    <citation type="submission" date="2025-08" db="UniProtKB">
        <authorList>
            <consortium name="Ensembl"/>
        </authorList>
    </citation>
    <scope>IDENTIFICATION</scope>
</reference>
<dbReference type="InterPro" id="IPR037171">
    <property type="entry name" value="NagB/RpiA_transferase-like"/>
</dbReference>
<dbReference type="Gene3D" id="3.40.50.1360">
    <property type="match status" value="1"/>
</dbReference>
<organism evidence="7 8">
    <name type="scientific">Cyprinus carpio</name>
    <name type="common">Common carp</name>
    <dbReference type="NCBI Taxonomy" id="7962"/>
    <lineage>
        <taxon>Eukaryota</taxon>
        <taxon>Metazoa</taxon>
        <taxon>Chordata</taxon>
        <taxon>Craniata</taxon>
        <taxon>Vertebrata</taxon>
        <taxon>Euteleostomi</taxon>
        <taxon>Actinopterygii</taxon>
        <taxon>Neopterygii</taxon>
        <taxon>Teleostei</taxon>
        <taxon>Ostariophysi</taxon>
        <taxon>Cypriniformes</taxon>
        <taxon>Cyprinidae</taxon>
        <taxon>Cyprininae</taxon>
        <taxon>Cyprinus</taxon>
    </lineage>
</organism>
<name>A0A8C2JKF1_CYPCA</name>
<dbReference type="EC" id="5.3.1.6" evidence="4"/>
<dbReference type="SUPFAM" id="SSF75445">
    <property type="entry name" value="D-ribose-5-phosphate isomerase (RpiA), lid domain"/>
    <property type="match status" value="1"/>
</dbReference>
<evidence type="ECO:0000256" key="6">
    <source>
        <dbReference type="ARBA" id="ARBA00029734"/>
    </source>
</evidence>
<dbReference type="GO" id="GO:0004751">
    <property type="term" value="F:ribose-5-phosphate isomerase activity"/>
    <property type="evidence" value="ECO:0007669"/>
    <property type="project" value="UniProtKB-EC"/>
</dbReference>
<comment type="catalytic activity">
    <reaction evidence="1">
        <text>aldehydo-D-ribose 5-phosphate = D-ribulose 5-phosphate</text>
        <dbReference type="Rhea" id="RHEA:14657"/>
        <dbReference type="ChEBI" id="CHEBI:58121"/>
        <dbReference type="ChEBI" id="CHEBI:58273"/>
        <dbReference type="EC" id="5.3.1.6"/>
    </reaction>
</comment>
<evidence type="ECO:0000256" key="4">
    <source>
        <dbReference type="ARBA" id="ARBA00011959"/>
    </source>
</evidence>
<dbReference type="GO" id="GO:0005737">
    <property type="term" value="C:cytoplasm"/>
    <property type="evidence" value="ECO:0007669"/>
    <property type="project" value="TreeGrafter"/>
</dbReference>
<comment type="similarity">
    <text evidence="3">Belongs to the ribose 5-phosphate isomerase family.</text>
</comment>
<proteinExistence type="inferred from homology"/>
<dbReference type="Gene3D" id="3.30.70.260">
    <property type="match status" value="1"/>
</dbReference>
<keyword evidence="5" id="KW-0413">Isomerase</keyword>
<dbReference type="InterPro" id="IPR004788">
    <property type="entry name" value="Ribose5P_isomerase_type_A"/>
</dbReference>
<dbReference type="SUPFAM" id="SSF100950">
    <property type="entry name" value="NagB/RpiA/CoA transferase-like"/>
    <property type="match status" value="1"/>
</dbReference>
<dbReference type="AlphaFoldDB" id="A0A8C2JKF1"/>
<evidence type="ECO:0000313" key="7">
    <source>
        <dbReference type="Ensembl" id="ENSCCRP00020094444.1"/>
    </source>
</evidence>
<dbReference type="NCBIfam" id="TIGR00021">
    <property type="entry name" value="rpiA"/>
    <property type="match status" value="1"/>
</dbReference>
<dbReference type="CDD" id="cd01398">
    <property type="entry name" value="RPI_A"/>
    <property type="match status" value="1"/>
</dbReference>
<dbReference type="NCBIfam" id="NF001924">
    <property type="entry name" value="PRK00702.1"/>
    <property type="match status" value="1"/>
</dbReference>
<dbReference type="GO" id="GO:0009052">
    <property type="term" value="P:pentose-phosphate shunt, non-oxidative branch"/>
    <property type="evidence" value="ECO:0007669"/>
    <property type="project" value="InterPro"/>
</dbReference>
<dbReference type="PANTHER" id="PTHR11934">
    <property type="entry name" value="RIBOSE-5-PHOSPHATE ISOMERASE"/>
    <property type="match status" value="1"/>
</dbReference>
<dbReference type="Proteomes" id="UP000694701">
    <property type="component" value="Unplaced"/>
</dbReference>
<evidence type="ECO:0000256" key="3">
    <source>
        <dbReference type="ARBA" id="ARBA00008088"/>
    </source>
</evidence>
<dbReference type="FunFam" id="3.40.50.1360:FF:000001">
    <property type="entry name" value="Ribose-5-phosphate isomerase A"/>
    <property type="match status" value="1"/>
</dbReference>
<comment type="pathway">
    <text evidence="2">Carbohydrate degradation; pentose phosphate pathway; D-ribose 5-phosphate from D-ribulose 5-phosphate (non-oxidative stage): step 1/1.</text>
</comment>
<dbReference type="FunFam" id="3.30.70.260:FF:000018">
    <property type="entry name" value="Ribose-5-phosphate isomerase A"/>
    <property type="match status" value="1"/>
</dbReference>
<accession>A0A8C2JKF1</accession>
<dbReference type="GO" id="GO:0006014">
    <property type="term" value="P:D-ribose metabolic process"/>
    <property type="evidence" value="ECO:0007669"/>
    <property type="project" value="TreeGrafter"/>
</dbReference>
<sequence length="264" mass="29168">KLRVSLYSLYTSPLLTLLKEMNECRHYFQCCGGLMYGYIWLGYAYAIIFDFSFLFQNNQVVGVGSGSTIVYAVDRLGKTCDLILHTPARQLILQHGLTLSDLDRHPELDVAIDGADEVDAALTLIKGGGGCLTQEKIVAGCAKHFIVIADYRKDSKALGQQWKKGVPVEVIPMAYVPVSRAIARRFGGEAVLRMAVSKAGPVVTDNSNFILDWKFEHAQNWKEVNTAIKMIPGVVETGLFVGMAERVYFGMEDGSVKTRDPPIN</sequence>
<dbReference type="Pfam" id="PF06026">
    <property type="entry name" value="Rib_5-P_isom_A"/>
    <property type="match status" value="1"/>
</dbReference>
<protein>
    <recommendedName>
        <fullName evidence="4">ribose-5-phosphate isomerase</fullName>
        <ecNumber evidence="4">5.3.1.6</ecNumber>
    </recommendedName>
    <alternativeName>
        <fullName evidence="6">Phosphoriboisomerase</fullName>
    </alternativeName>
</protein>
<dbReference type="Ensembl" id="ENSCCRT00020103197.1">
    <property type="protein sequence ID" value="ENSCCRP00020094444.1"/>
    <property type="gene ID" value="ENSCCRG00020043196.1"/>
</dbReference>
<evidence type="ECO:0000256" key="2">
    <source>
        <dbReference type="ARBA" id="ARBA00004988"/>
    </source>
</evidence>
<evidence type="ECO:0000256" key="5">
    <source>
        <dbReference type="ARBA" id="ARBA00023235"/>
    </source>
</evidence>